<dbReference type="Proteomes" id="UP000799429">
    <property type="component" value="Unassembled WGS sequence"/>
</dbReference>
<gene>
    <name evidence="2" type="ORF">M501DRAFT_992577</name>
</gene>
<dbReference type="EMBL" id="MU006096">
    <property type="protein sequence ID" value="KAF2838606.1"/>
    <property type="molecule type" value="Genomic_DNA"/>
</dbReference>
<evidence type="ECO:0000313" key="2">
    <source>
        <dbReference type="EMBL" id="KAF2838606.1"/>
    </source>
</evidence>
<accession>A0A9P4S9J5</accession>
<comment type="caution">
    <text evidence="2">The sequence shown here is derived from an EMBL/GenBank/DDBJ whole genome shotgun (WGS) entry which is preliminary data.</text>
</comment>
<name>A0A9P4S9J5_9PEZI</name>
<keyword evidence="3" id="KW-1185">Reference proteome</keyword>
<evidence type="ECO:0000313" key="3">
    <source>
        <dbReference type="Proteomes" id="UP000799429"/>
    </source>
</evidence>
<feature type="region of interest" description="Disordered" evidence="1">
    <location>
        <begin position="1"/>
        <end position="22"/>
    </location>
</feature>
<dbReference type="AlphaFoldDB" id="A0A9P4S9J5"/>
<sequence length="159" mass="17724">MENSTHKTSNKMPTQPKDDTKATNLVHSLEMAGVSDRMAHELEDTGTFHFDDGRWESAQPPSWPWRSSSTRCHSSPSSGTATPKEGFTTLRIEEHHMRKLEGPEAWMSQRLAEKDSKELSGKLRCGGWCELLGNACSSCMPKETGGSLSLNEQKMAREN</sequence>
<proteinExistence type="predicted"/>
<organism evidence="2 3">
    <name type="scientific">Patellaria atrata CBS 101060</name>
    <dbReference type="NCBI Taxonomy" id="1346257"/>
    <lineage>
        <taxon>Eukaryota</taxon>
        <taxon>Fungi</taxon>
        <taxon>Dikarya</taxon>
        <taxon>Ascomycota</taxon>
        <taxon>Pezizomycotina</taxon>
        <taxon>Dothideomycetes</taxon>
        <taxon>Dothideomycetes incertae sedis</taxon>
        <taxon>Patellariales</taxon>
        <taxon>Patellariaceae</taxon>
        <taxon>Patellaria</taxon>
    </lineage>
</organism>
<feature type="compositionally biased region" description="Polar residues" evidence="1">
    <location>
        <begin position="1"/>
        <end position="13"/>
    </location>
</feature>
<protein>
    <submittedName>
        <fullName evidence="2">Uncharacterized protein</fullName>
    </submittedName>
</protein>
<feature type="compositionally biased region" description="Low complexity" evidence="1">
    <location>
        <begin position="64"/>
        <end position="78"/>
    </location>
</feature>
<feature type="region of interest" description="Disordered" evidence="1">
    <location>
        <begin position="50"/>
        <end position="86"/>
    </location>
</feature>
<reference evidence="2" key="1">
    <citation type="journal article" date="2020" name="Stud. Mycol.">
        <title>101 Dothideomycetes genomes: a test case for predicting lifestyles and emergence of pathogens.</title>
        <authorList>
            <person name="Haridas S."/>
            <person name="Albert R."/>
            <person name="Binder M."/>
            <person name="Bloem J."/>
            <person name="Labutti K."/>
            <person name="Salamov A."/>
            <person name="Andreopoulos B."/>
            <person name="Baker S."/>
            <person name="Barry K."/>
            <person name="Bills G."/>
            <person name="Bluhm B."/>
            <person name="Cannon C."/>
            <person name="Castanera R."/>
            <person name="Culley D."/>
            <person name="Daum C."/>
            <person name="Ezra D."/>
            <person name="Gonzalez J."/>
            <person name="Henrissat B."/>
            <person name="Kuo A."/>
            <person name="Liang C."/>
            <person name="Lipzen A."/>
            <person name="Lutzoni F."/>
            <person name="Magnuson J."/>
            <person name="Mondo S."/>
            <person name="Nolan M."/>
            <person name="Ohm R."/>
            <person name="Pangilinan J."/>
            <person name="Park H.-J."/>
            <person name="Ramirez L."/>
            <person name="Alfaro M."/>
            <person name="Sun H."/>
            <person name="Tritt A."/>
            <person name="Yoshinaga Y."/>
            <person name="Zwiers L.-H."/>
            <person name="Turgeon B."/>
            <person name="Goodwin S."/>
            <person name="Spatafora J."/>
            <person name="Crous P."/>
            <person name="Grigoriev I."/>
        </authorList>
    </citation>
    <scope>NUCLEOTIDE SEQUENCE</scope>
    <source>
        <strain evidence="2">CBS 101060</strain>
    </source>
</reference>
<evidence type="ECO:0000256" key="1">
    <source>
        <dbReference type="SAM" id="MobiDB-lite"/>
    </source>
</evidence>